<dbReference type="AlphaFoldDB" id="A0A516KL72"/>
<dbReference type="InterPro" id="IPR053707">
    <property type="entry name" value="UPF0637_domain_sf"/>
</dbReference>
<dbReference type="PIRSF" id="PIRSF021332">
    <property type="entry name" value="DUF1054"/>
    <property type="match status" value="1"/>
</dbReference>
<name>A0A516KL72_9BACI</name>
<dbReference type="Gene3D" id="3.30.930.20">
    <property type="entry name" value="Protein of unknown function DUF1054"/>
    <property type="match status" value="1"/>
</dbReference>
<evidence type="ECO:0000313" key="2">
    <source>
        <dbReference type="EMBL" id="QDP42138.1"/>
    </source>
</evidence>
<dbReference type="OrthoDB" id="9812818at2"/>
<gene>
    <name evidence="2" type="ORF">FN924_07620</name>
</gene>
<dbReference type="Proteomes" id="UP000315215">
    <property type="component" value="Chromosome"/>
</dbReference>
<keyword evidence="3" id="KW-1185">Reference proteome</keyword>
<dbReference type="EMBL" id="CP041666">
    <property type="protein sequence ID" value="QDP42138.1"/>
    <property type="molecule type" value="Genomic_DNA"/>
</dbReference>
<dbReference type="KEGG" id="aqt:FN924_07620"/>
<dbReference type="Pfam" id="PF06335">
    <property type="entry name" value="DUF1054"/>
    <property type="match status" value="1"/>
</dbReference>
<dbReference type="SUPFAM" id="SSF142913">
    <property type="entry name" value="YktB/PF0168-like"/>
    <property type="match status" value="1"/>
</dbReference>
<sequence length="206" mass="24169">MIFSGFEARDFDTFSIEGLEERMEAIRSRIQPKFQAISEDITDNLTQLVGRDMHLHIAQHARRTVNPPKDTWSAYCHNKRGYKKHPHFQIGLFDDHVFVWLAYIYELPNKQEIATQFLHHFEDISTTIPTDYVVSLDHMKKESTAVKDLDLKAALERFQKVKKAEFLVGKHFDRNSDIIKNGEEFIKEVQQIFSTLSPLYKLSMHD</sequence>
<comment type="similarity">
    <text evidence="1">Belongs to the UPF0637 family.</text>
</comment>
<dbReference type="RefSeq" id="WP_143897167.1">
    <property type="nucleotide sequence ID" value="NZ_CP041666.1"/>
</dbReference>
<protein>
    <recommendedName>
        <fullName evidence="1">UPF0637 protein FN924_07620</fullName>
    </recommendedName>
</protein>
<evidence type="ECO:0000313" key="3">
    <source>
        <dbReference type="Proteomes" id="UP000315215"/>
    </source>
</evidence>
<reference evidence="2 3" key="1">
    <citation type="submission" date="2019-07" db="EMBL/GenBank/DDBJ databases">
        <authorList>
            <person name="Li J."/>
        </authorList>
    </citation>
    <scope>NUCLEOTIDE SEQUENCE [LARGE SCALE GENOMIC DNA]</scope>
    <source>
        <strain evidence="2 3">TKL69</strain>
    </source>
</reference>
<dbReference type="InterPro" id="IPR009403">
    <property type="entry name" value="UPF0637"/>
</dbReference>
<evidence type="ECO:0000256" key="1">
    <source>
        <dbReference type="HAMAP-Rule" id="MF_01851"/>
    </source>
</evidence>
<dbReference type="HAMAP" id="MF_01851">
    <property type="entry name" value="UPF0637"/>
    <property type="match status" value="1"/>
</dbReference>
<accession>A0A516KL72</accession>
<organism evidence="2 3">
    <name type="scientific">Radiobacillus deserti</name>
    <dbReference type="NCBI Taxonomy" id="2594883"/>
    <lineage>
        <taxon>Bacteria</taxon>
        <taxon>Bacillati</taxon>
        <taxon>Bacillota</taxon>
        <taxon>Bacilli</taxon>
        <taxon>Bacillales</taxon>
        <taxon>Bacillaceae</taxon>
        <taxon>Radiobacillus</taxon>
    </lineage>
</organism>
<proteinExistence type="inferred from homology"/>